<protein>
    <submittedName>
        <fullName evidence="3">Uncharacterized protein</fullName>
    </submittedName>
</protein>
<feature type="region of interest" description="Disordered" evidence="1">
    <location>
        <begin position="1"/>
        <end position="48"/>
    </location>
</feature>
<evidence type="ECO:0000256" key="1">
    <source>
        <dbReference type="SAM" id="MobiDB-lite"/>
    </source>
</evidence>
<evidence type="ECO:0000313" key="3">
    <source>
        <dbReference type="EMBL" id="KAK4463648.1"/>
    </source>
</evidence>
<feature type="compositionally biased region" description="Low complexity" evidence="1">
    <location>
        <begin position="1"/>
        <end position="28"/>
    </location>
</feature>
<comment type="caution">
    <text evidence="3">The sequence shown here is derived from an EMBL/GenBank/DDBJ whole genome shotgun (WGS) entry which is preliminary data.</text>
</comment>
<name>A0AAV9HVX6_9PEZI</name>
<evidence type="ECO:0000313" key="4">
    <source>
        <dbReference type="Proteomes" id="UP001321749"/>
    </source>
</evidence>
<accession>A0AAV9HVX6</accession>
<keyword evidence="4" id="KW-1185">Reference proteome</keyword>
<feature type="transmembrane region" description="Helical" evidence="2">
    <location>
        <begin position="445"/>
        <end position="473"/>
    </location>
</feature>
<keyword evidence="2" id="KW-1133">Transmembrane helix</keyword>
<organism evidence="3 4">
    <name type="scientific">Cladorrhinum samala</name>
    <dbReference type="NCBI Taxonomy" id="585594"/>
    <lineage>
        <taxon>Eukaryota</taxon>
        <taxon>Fungi</taxon>
        <taxon>Dikarya</taxon>
        <taxon>Ascomycota</taxon>
        <taxon>Pezizomycotina</taxon>
        <taxon>Sordariomycetes</taxon>
        <taxon>Sordariomycetidae</taxon>
        <taxon>Sordariales</taxon>
        <taxon>Podosporaceae</taxon>
        <taxon>Cladorrhinum</taxon>
    </lineage>
</organism>
<dbReference type="EMBL" id="MU864957">
    <property type="protein sequence ID" value="KAK4463648.1"/>
    <property type="molecule type" value="Genomic_DNA"/>
</dbReference>
<dbReference type="Proteomes" id="UP001321749">
    <property type="component" value="Unassembled WGS sequence"/>
</dbReference>
<proteinExistence type="predicted"/>
<keyword evidence="2" id="KW-0472">Membrane</keyword>
<reference evidence="3" key="2">
    <citation type="submission" date="2023-06" db="EMBL/GenBank/DDBJ databases">
        <authorList>
            <consortium name="Lawrence Berkeley National Laboratory"/>
            <person name="Mondo S.J."/>
            <person name="Hensen N."/>
            <person name="Bonometti L."/>
            <person name="Westerberg I."/>
            <person name="Brannstrom I.O."/>
            <person name="Guillou S."/>
            <person name="Cros-Aarteil S."/>
            <person name="Calhoun S."/>
            <person name="Haridas S."/>
            <person name="Kuo A."/>
            <person name="Pangilinan J."/>
            <person name="Riley R."/>
            <person name="Labutti K."/>
            <person name="Andreopoulos B."/>
            <person name="Lipzen A."/>
            <person name="Chen C."/>
            <person name="Yanf M."/>
            <person name="Daum C."/>
            <person name="Ng V."/>
            <person name="Clum A."/>
            <person name="Steindorff A."/>
            <person name="Ohm R."/>
            <person name="Martin F."/>
            <person name="Silar P."/>
            <person name="Natvig D."/>
            <person name="Lalanne C."/>
            <person name="Gautier V."/>
            <person name="Ament-Velasquez S.L."/>
            <person name="Kruys A."/>
            <person name="Hutchinson M.I."/>
            <person name="Powell A.J."/>
            <person name="Barry K."/>
            <person name="Miller A.N."/>
            <person name="Grigoriev I.V."/>
            <person name="Debuchy R."/>
            <person name="Gladieux P."/>
            <person name="Thoren M.H."/>
            <person name="Johannesson H."/>
        </authorList>
    </citation>
    <scope>NUCLEOTIDE SEQUENCE</scope>
    <source>
        <strain evidence="3">PSN324</strain>
    </source>
</reference>
<dbReference type="AlphaFoldDB" id="A0AAV9HVX6"/>
<gene>
    <name evidence="3" type="ORF">QBC42DRAFT_265302</name>
</gene>
<sequence>MTSHSPSPPSYYSSSTSIPSPSTTSRPISSPPSSPLPTSPPPQPRSPFVLRRVTPSDVQTVFRALWDWEICSKCLADPSAEPSCSRGCDNPSDPCPWSLRSARLEPWVDWYKRVTAGYAPDFFGDGTDDDCQALRGHADLADLILSLRRRRRQPGNLGDVSSRWLESSDGTVSEAEIMPDDLEEEEKPQLRVPGRSKIQIPESDRERALRLAWKVMTMCELDIGTQVEGIGGKPVGEDGVWCEVFPMRRHPSLDVDSKEGETIRAGLAADQLARVGGLKFKGTDELENHLKLDQERGEVLIYGWATVLKEGLLAGLSQEDDDDETFVPLERNTTRGAYLQRSRGQCIPRPLALETLHTYHLLFPPSNPKSQRLLRSLVDKNVFPDPDILQFGTSPYEASPKERHDALQFPIWGSRLLDLYDEVENPRPRGRMESWLERRSKSRHVMMATIAGVGAAVVLGVLGLGVAIFQTWISWQEFKLESSNRGNLGED</sequence>
<feature type="region of interest" description="Disordered" evidence="1">
    <location>
        <begin position="154"/>
        <end position="174"/>
    </location>
</feature>
<keyword evidence="2" id="KW-0812">Transmembrane</keyword>
<reference evidence="3" key="1">
    <citation type="journal article" date="2023" name="Mol. Phylogenet. Evol.">
        <title>Genome-scale phylogeny and comparative genomics of the fungal order Sordariales.</title>
        <authorList>
            <person name="Hensen N."/>
            <person name="Bonometti L."/>
            <person name="Westerberg I."/>
            <person name="Brannstrom I.O."/>
            <person name="Guillou S."/>
            <person name="Cros-Aarteil S."/>
            <person name="Calhoun S."/>
            <person name="Haridas S."/>
            <person name="Kuo A."/>
            <person name="Mondo S."/>
            <person name="Pangilinan J."/>
            <person name="Riley R."/>
            <person name="LaButti K."/>
            <person name="Andreopoulos B."/>
            <person name="Lipzen A."/>
            <person name="Chen C."/>
            <person name="Yan M."/>
            <person name="Daum C."/>
            <person name="Ng V."/>
            <person name="Clum A."/>
            <person name="Steindorff A."/>
            <person name="Ohm R.A."/>
            <person name="Martin F."/>
            <person name="Silar P."/>
            <person name="Natvig D.O."/>
            <person name="Lalanne C."/>
            <person name="Gautier V."/>
            <person name="Ament-Velasquez S.L."/>
            <person name="Kruys A."/>
            <person name="Hutchinson M.I."/>
            <person name="Powell A.J."/>
            <person name="Barry K."/>
            <person name="Miller A.N."/>
            <person name="Grigoriev I.V."/>
            <person name="Debuchy R."/>
            <person name="Gladieux P."/>
            <person name="Hiltunen Thoren M."/>
            <person name="Johannesson H."/>
        </authorList>
    </citation>
    <scope>NUCLEOTIDE SEQUENCE</scope>
    <source>
        <strain evidence="3">PSN324</strain>
    </source>
</reference>
<feature type="compositionally biased region" description="Pro residues" evidence="1">
    <location>
        <begin position="29"/>
        <end position="45"/>
    </location>
</feature>
<evidence type="ECO:0000256" key="2">
    <source>
        <dbReference type="SAM" id="Phobius"/>
    </source>
</evidence>